<dbReference type="Pfam" id="PF13905">
    <property type="entry name" value="Thioredoxin_8"/>
    <property type="match status" value="2"/>
</dbReference>
<comment type="catalytic activity">
    <reaction evidence="8">
        <text>[protein]-dithiol + NAD(+) = [protein]-disulfide + NADH + H(+)</text>
        <dbReference type="Rhea" id="RHEA:18749"/>
        <dbReference type="Rhea" id="RHEA-COMP:10593"/>
        <dbReference type="Rhea" id="RHEA-COMP:10594"/>
        <dbReference type="ChEBI" id="CHEBI:15378"/>
        <dbReference type="ChEBI" id="CHEBI:29950"/>
        <dbReference type="ChEBI" id="CHEBI:50058"/>
        <dbReference type="ChEBI" id="CHEBI:57540"/>
        <dbReference type="ChEBI" id="CHEBI:57945"/>
        <dbReference type="EC" id="1.8.1.8"/>
    </reaction>
</comment>
<dbReference type="InterPro" id="IPR002219">
    <property type="entry name" value="PKC_DAG/PE"/>
</dbReference>
<dbReference type="PROSITE" id="PS51352">
    <property type="entry name" value="THIOREDOXIN_2"/>
    <property type="match status" value="1"/>
</dbReference>
<dbReference type="GO" id="GO:0004791">
    <property type="term" value="F:thioredoxin-disulfide reductase (NADPH) activity"/>
    <property type="evidence" value="ECO:0007669"/>
    <property type="project" value="InterPro"/>
</dbReference>
<evidence type="ECO:0000256" key="6">
    <source>
        <dbReference type="ARBA" id="ARBA00023027"/>
    </source>
</evidence>
<dbReference type="InterPro" id="IPR004146">
    <property type="entry name" value="DC1"/>
</dbReference>
<dbReference type="PROSITE" id="PS50081">
    <property type="entry name" value="ZF_DAG_PE_2"/>
    <property type="match status" value="1"/>
</dbReference>
<evidence type="ECO:0000256" key="2">
    <source>
        <dbReference type="ARBA" id="ARBA00022723"/>
    </source>
</evidence>
<evidence type="ECO:0000256" key="5">
    <source>
        <dbReference type="ARBA" id="ARBA00023002"/>
    </source>
</evidence>
<feature type="domain" description="Phorbol-ester/DAG-type" evidence="10">
    <location>
        <begin position="341"/>
        <end position="389"/>
    </location>
</feature>
<dbReference type="InterPro" id="IPR046349">
    <property type="entry name" value="C1-like_sf"/>
</dbReference>
<comment type="caution">
    <text evidence="12">The sequence shown here is derived from an EMBL/GenBank/DDBJ whole genome shotgun (WGS) entry which is preliminary data.</text>
</comment>
<organism evidence="12 13">
    <name type="scientific">Saponaria officinalis</name>
    <name type="common">Common soapwort</name>
    <name type="synonym">Lychnis saponaria</name>
    <dbReference type="NCBI Taxonomy" id="3572"/>
    <lineage>
        <taxon>Eukaryota</taxon>
        <taxon>Viridiplantae</taxon>
        <taxon>Streptophyta</taxon>
        <taxon>Embryophyta</taxon>
        <taxon>Tracheophyta</taxon>
        <taxon>Spermatophyta</taxon>
        <taxon>Magnoliopsida</taxon>
        <taxon>eudicotyledons</taxon>
        <taxon>Gunneridae</taxon>
        <taxon>Pentapetalae</taxon>
        <taxon>Caryophyllales</taxon>
        <taxon>Caryophyllaceae</taxon>
        <taxon>Caryophylleae</taxon>
        <taxon>Saponaria</taxon>
    </lineage>
</organism>
<dbReference type="InterPro" id="IPR012336">
    <property type="entry name" value="Thioredoxin-like_fold"/>
</dbReference>
<evidence type="ECO:0000256" key="4">
    <source>
        <dbReference type="ARBA" id="ARBA00022833"/>
    </source>
</evidence>
<keyword evidence="5" id="KW-0560">Oxidoreductase</keyword>
<dbReference type="EC" id="1.8.1.8" evidence="1"/>
<keyword evidence="2" id="KW-0479">Metal-binding</keyword>
<evidence type="ECO:0000256" key="9">
    <source>
        <dbReference type="ARBA" id="ARBA00047804"/>
    </source>
</evidence>
<evidence type="ECO:0000259" key="11">
    <source>
        <dbReference type="PROSITE" id="PS51352"/>
    </source>
</evidence>
<evidence type="ECO:0000256" key="7">
    <source>
        <dbReference type="ARBA" id="ARBA00025782"/>
    </source>
</evidence>
<proteinExistence type="inferred from homology"/>
<keyword evidence="13" id="KW-1185">Reference proteome</keyword>
<dbReference type="Pfam" id="PF03107">
    <property type="entry name" value="C1_2"/>
    <property type="match status" value="1"/>
</dbReference>
<keyword evidence="3" id="KW-0677">Repeat</keyword>
<dbReference type="PANTHER" id="PTHR13871:SF81">
    <property type="entry name" value="NUCLEOREDOXIN 3-RELATED"/>
    <property type="match status" value="1"/>
</dbReference>
<dbReference type="Gene3D" id="3.40.30.10">
    <property type="entry name" value="Glutaredoxin"/>
    <property type="match status" value="2"/>
</dbReference>
<evidence type="ECO:0000313" key="12">
    <source>
        <dbReference type="EMBL" id="KAK9683949.1"/>
    </source>
</evidence>
<name>A0AAW1I3Z1_SAPOF</name>
<evidence type="ECO:0000256" key="1">
    <source>
        <dbReference type="ARBA" id="ARBA00012612"/>
    </source>
</evidence>
<protein>
    <recommendedName>
        <fullName evidence="1">protein-disulfide reductase</fullName>
        <ecNumber evidence="1">1.8.1.8</ecNumber>
    </recommendedName>
</protein>
<dbReference type="EMBL" id="JBDFQZ010000010">
    <property type="protein sequence ID" value="KAK9683949.1"/>
    <property type="molecule type" value="Genomic_DNA"/>
</dbReference>
<dbReference type="PANTHER" id="PTHR13871">
    <property type="entry name" value="THIOREDOXIN"/>
    <property type="match status" value="1"/>
</dbReference>
<keyword evidence="4" id="KW-0862">Zinc</keyword>
<evidence type="ECO:0000313" key="13">
    <source>
        <dbReference type="Proteomes" id="UP001443914"/>
    </source>
</evidence>
<dbReference type="GO" id="GO:0046872">
    <property type="term" value="F:metal ion binding"/>
    <property type="evidence" value="ECO:0007669"/>
    <property type="project" value="UniProtKB-KW"/>
</dbReference>
<dbReference type="SUPFAM" id="SSF52833">
    <property type="entry name" value="Thioredoxin-like"/>
    <property type="match status" value="2"/>
</dbReference>
<comment type="similarity">
    <text evidence="7">Belongs to the nucleoredoxin family.</text>
</comment>
<dbReference type="InterPro" id="IPR045870">
    <property type="entry name" value="TryX_NRX_thioredoxin_dom"/>
</dbReference>
<accession>A0AAW1I3Z1</accession>
<dbReference type="SUPFAM" id="SSF57889">
    <property type="entry name" value="Cysteine-rich domain"/>
    <property type="match status" value="1"/>
</dbReference>
<dbReference type="InterPro" id="IPR036249">
    <property type="entry name" value="Thioredoxin-like_sf"/>
</dbReference>
<sequence>MAQNGEFIEENEFMKILASLGVEFLNSSCGKVHRNKLAGKILCLYFSANWCKPCKTFTPQLLHLYNSLKNNGKKLEIILISSDRDENAYKEHYKDMPWLTVPYDLNIYRQLAEQFNVKQIPALIPLSLDGNGKSSEDDCVSLVEDYGSDAYPFTKGRRDELKALDERQRRGGEIEELLAHKGRNYLISRDGKKIRVSELKGKTVGLYFGAHWCPPSRTFTAQLVDCYTELVTTLNQPFEVVFASADRDKDESIHTLSTMPWLAVPYDDKTTHDLKRIFDITRIPSLVVIGPDGKTVTANGRDMVSLYGAMAFPFTKERISEIEAALRKDGERLPDQVQDPRHVHELKLDMAKVYVCDACKKRGRFWAFSCDVCDYDLHPTCVEDGFQAC</sequence>
<reference evidence="12" key="1">
    <citation type="submission" date="2024-03" db="EMBL/GenBank/DDBJ databases">
        <title>WGS assembly of Saponaria officinalis var. Norfolk2.</title>
        <authorList>
            <person name="Jenkins J."/>
            <person name="Shu S."/>
            <person name="Grimwood J."/>
            <person name="Barry K."/>
            <person name="Goodstein D."/>
            <person name="Schmutz J."/>
            <person name="Leebens-Mack J."/>
            <person name="Osbourn A."/>
        </authorList>
    </citation>
    <scope>NUCLEOTIDE SEQUENCE [LARGE SCALE GENOMIC DNA]</scope>
    <source>
        <strain evidence="12">JIC</strain>
    </source>
</reference>
<dbReference type="AlphaFoldDB" id="A0AAW1I3Z1"/>
<feature type="domain" description="Thioredoxin" evidence="11">
    <location>
        <begin position="1"/>
        <end position="148"/>
    </location>
</feature>
<evidence type="ECO:0000256" key="8">
    <source>
        <dbReference type="ARBA" id="ARBA00047388"/>
    </source>
</evidence>
<evidence type="ECO:0000259" key="10">
    <source>
        <dbReference type="PROSITE" id="PS50081"/>
    </source>
</evidence>
<evidence type="ECO:0000256" key="3">
    <source>
        <dbReference type="ARBA" id="ARBA00022737"/>
    </source>
</evidence>
<gene>
    <name evidence="12" type="ORF">RND81_10G177200</name>
</gene>
<dbReference type="InterPro" id="IPR052259">
    <property type="entry name" value="Nucleoredoxin-like"/>
</dbReference>
<keyword evidence="6" id="KW-0520">NAD</keyword>
<dbReference type="InterPro" id="IPR013766">
    <property type="entry name" value="Thioredoxin_domain"/>
</dbReference>
<dbReference type="Proteomes" id="UP001443914">
    <property type="component" value="Unassembled WGS sequence"/>
</dbReference>
<dbReference type="CDD" id="cd03009">
    <property type="entry name" value="TryX_like_TryX_NRX"/>
    <property type="match status" value="1"/>
</dbReference>
<comment type="catalytic activity">
    <reaction evidence="9">
        <text>[protein]-dithiol + NADP(+) = [protein]-disulfide + NADPH + H(+)</text>
        <dbReference type="Rhea" id="RHEA:18753"/>
        <dbReference type="Rhea" id="RHEA-COMP:10593"/>
        <dbReference type="Rhea" id="RHEA-COMP:10594"/>
        <dbReference type="ChEBI" id="CHEBI:15378"/>
        <dbReference type="ChEBI" id="CHEBI:29950"/>
        <dbReference type="ChEBI" id="CHEBI:50058"/>
        <dbReference type="ChEBI" id="CHEBI:57783"/>
        <dbReference type="ChEBI" id="CHEBI:58349"/>
        <dbReference type="EC" id="1.8.1.8"/>
    </reaction>
</comment>